<keyword evidence="3" id="KW-1185">Reference proteome</keyword>
<dbReference type="Proteomes" id="UP001321825">
    <property type="component" value="Chromosome"/>
</dbReference>
<sequence>MASITLKNIPDDLYERLKAAAQAHHRSINSELIRCLEVVLKPRPVSPEERLERLRRIRPAIPPSAVAPEEIQQAIDQGRP</sequence>
<dbReference type="Gene3D" id="1.10.1220.10">
    <property type="entry name" value="Met repressor-like"/>
    <property type="match status" value="1"/>
</dbReference>
<protein>
    <submittedName>
        <fullName evidence="2">Antitoxin FitA</fullName>
    </submittedName>
</protein>
<evidence type="ECO:0000313" key="2">
    <source>
        <dbReference type="EMBL" id="BCX82729.1"/>
    </source>
</evidence>
<dbReference type="AlphaFoldDB" id="A0AAU9CDM4"/>
<organism evidence="2 3">
    <name type="scientific">Methylomarinovum caldicuralii</name>
    <dbReference type="NCBI Taxonomy" id="438856"/>
    <lineage>
        <taxon>Bacteria</taxon>
        <taxon>Pseudomonadati</taxon>
        <taxon>Pseudomonadota</taxon>
        <taxon>Gammaproteobacteria</taxon>
        <taxon>Methylococcales</taxon>
        <taxon>Methylothermaceae</taxon>
        <taxon>Methylomarinovum</taxon>
    </lineage>
</organism>
<name>A0AAU9CDM4_9GAMM</name>
<dbReference type="InterPro" id="IPR010985">
    <property type="entry name" value="Ribbon_hlx_hlx"/>
</dbReference>
<feature type="domain" description="Antitoxin FitA-like ribbon-helix-helix" evidence="1">
    <location>
        <begin position="2"/>
        <end position="37"/>
    </location>
</feature>
<dbReference type="SUPFAM" id="SSF47598">
    <property type="entry name" value="Ribbon-helix-helix"/>
    <property type="match status" value="1"/>
</dbReference>
<dbReference type="GO" id="GO:0006355">
    <property type="term" value="P:regulation of DNA-templated transcription"/>
    <property type="evidence" value="ECO:0007669"/>
    <property type="project" value="InterPro"/>
</dbReference>
<evidence type="ECO:0000313" key="3">
    <source>
        <dbReference type="Proteomes" id="UP001321825"/>
    </source>
</evidence>
<dbReference type="EMBL" id="AP024714">
    <property type="protein sequence ID" value="BCX82729.1"/>
    <property type="molecule type" value="Genomic_DNA"/>
</dbReference>
<dbReference type="InterPro" id="IPR013321">
    <property type="entry name" value="Arc_rbn_hlx_hlx"/>
</dbReference>
<accession>A0AAU9CDM4</accession>
<gene>
    <name evidence="2" type="ORF">MIT9_P2315</name>
</gene>
<reference evidence="3" key="1">
    <citation type="journal article" date="2024" name="Int. J. Syst. Evol. Microbiol.">
        <title>Methylomarinovum tepidoasis sp. nov., a moderately thermophilic methanotroph of the family Methylothermaceae isolated from a deep-sea hydrothermal field.</title>
        <authorList>
            <person name="Hirayama H."/>
            <person name="Takaki Y."/>
            <person name="Abe M."/>
            <person name="Miyazaki M."/>
            <person name="Uematsu K."/>
            <person name="Matsui Y."/>
            <person name="Takai K."/>
        </authorList>
    </citation>
    <scope>NUCLEOTIDE SEQUENCE [LARGE SCALE GENOMIC DNA]</scope>
    <source>
        <strain evidence="3">IT-9</strain>
    </source>
</reference>
<dbReference type="InterPro" id="IPR053853">
    <property type="entry name" value="FitA-like_RHH"/>
</dbReference>
<dbReference type="Pfam" id="PF22513">
    <property type="entry name" value="FitA-like_RHH"/>
    <property type="match status" value="1"/>
</dbReference>
<evidence type="ECO:0000259" key="1">
    <source>
        <dbReference type="Pfam" id="PF22513"/>
    </source>
</evidence>
<dbReference type="KEGG" id="mcau:MIT9_P2315"/>
<proteinExistence type="predicted"/>
<dbReference type="RefSeq" id="WP_317705117.1">
    <property type="nucleotide sequence ID" value="NZ_AP024714.1"/>
</dbReference>